<keyword evidence="5 8" id="KW-0175">Coiled coil</keyword>
<proteinExistence type="inferred from homology"/>
<dbReference type="GO" id="GO:0000070">
    <property type="term" value="P:mitotic sister chromatid segregation"/>
    <property type="evidence" value="ECO:0007669"/>
    <property type="project" value="TreeGrafter"/>
</dbReference>
<keyword evidence="10" id="KW-1185">Reference proteome</keyword>
<dbReference type="InterPro" id="IPR020993">
    <property type="entry name" value="Centromere_CenpK"/>
</dbReference>
<name>A0A559M6B8_9HELO</name>
<dbReference type="EMBL" id="QGML01001697">
    <property type="protein sequence ID" value="TVY88507.1"/>
    <property type="molecule type" value="Genomic_DNA"/>
</dbReference>
<evidence type="ECO:0000256" key="3">
    <source>
        <dbReference type="ARBA" id="ARBA00005795"/>
    </source>
</evidence>
<keyword evidence="6" id="KW-0539">Nucleus</keyword>
<feature type="coiled-coil region" evidence="8">
    <location>
        <begin position="14"/>
        <end position="48"/>
    </location>
</feature>
<evidence type="ECO:0000256" key="2">
    <source>
        <dbReference type="ARBA" id="ARBA00004584"/>
    </source>
</evidence>
<accession>A0A559M6B8</accession>
<reference evidence="9 10" key="1">
    <citation type="submission" date="2018-05" db="EMBL/GenBank/DDBJ databases">
        <title>Genome sequencing and assembly of the regulated plant pathogen Lachnellula willkommii and related sister species for the development of diagnostic species identification markers.</title>
        <authorList>
            <person name="Giroux E."/>
            <person name="Bilodeau G."/>
        </authorList>
    </citation>
    <scope>NUCLEOTIDE SEQUENCE [LARGE SCALE GENOMIC DNA]</scope>
    <source>
        <strain evidence="9 10">CBS 172.35</strain>
    </source>
</reference>
<comment type="similarity">
    <text evidence="3">Belongs to the CENP-K/MCM22 family.</text>
</comment>
<evidence type="ECO:0000256" key="6">
    <source>
        <dbReference type="ARBA" id="ARBA00023242"/>
    </source>
</evidence>
<evidence type="ECO:0000313" key="9">
    <source>
        <dbReference type="EMBL" id="TVY88507.1"/>
    </source>
</evidence>
<dbReference type="GO" id="GO:0005634">
    <property type="term" value="C:nucleus"/>
    <property type="evidence" value="ECO:0007669"/>
    <property type="project" value="UniProtKB-SubCell"/>
</dbReference>
<comment type="subcellular location">
    <subcellularLocation>
        <location evidence="2">Chromosome</location>
        <location evidence="2">Centromere</location>
    </subcellularLocation>
    <subcellularLocation>
        <location evidence="1">Nucleus</location>
    </subcellularLocation>
</comment>
<gene>
    <name evidence="9" type="ORF">LAWI1_G004581</name>
</gene>
<evidence type="ECO:0000313" key="10">
    <source>
        <dbReference type="Proteomes" id="UP000315522"/>
    </source>
</evidence>
<evidence type="ECO:0000256" key="8">
    <source>
        <dbReference type="SAM" id="Coils"/>
    </source>
</evidence>
<organism evidence="9 10">
    <name type="scientific">Lachnellula willkommii</name>
    <dbReference type="NCBI Taxonomy" id="215461"/>
    <lineage>
        <taxon>Eukaryota</taxon>
        <taxon>Fungi</taxon>
        <taxon>Dikarya</taxon>
        <taxon>Ascomycota</taxon>
        <taxon>Pezizomycotina</taxon>
        <taxon>Leotiomycetes</taxon>
        <taxon>Helotiales</taxon>
        <taxon>Lachnaceae</taxon>
        <taxon>Lachnellula</taxon>
    </lineage>
</organism>
<dbReference type="PANTHER" id="PTHR14401">
    <property type="entry name" value="CENTROMERE PROTEIN K"/>
    <property type="match status" value="1"/>
</dbReference>
<dbReference type="GO" id="GO:0000775">
    <property type="term" value="C:chromosome, centromeric region"/>
    <property type="evidence" value="ECO:0007669"/>
    <property type="project" value="UniProtKB-SubCell"/>
</dbReference>
<dbReference type="Proteomes" id="UP000315522">
    <property type="component" value="Unassembled WGS sequence"/>
</dbReference>
<dbReference type="GO" id="GO:0051382">
    <property type="term" value="P:kinetochore assembly"/>
    <property type="evidence" value="ECO:0007669"/>
    <property type="project" value="InterPro"/>
</dbReference>
<comment type="caution">
    <text evidence="9">The sequence shown here is derived from an EMBL/GenBank/DDBJ whole genome shotgun (WGS) entry which is preliminary data.</text>
</comment>
<keyword evidence="7" id="KW-0137">Centromere</keyword>
<feature type="coiled-coil region" evidence="8">
    <location>
        <begin position="97"/>
        <end position="131"/>
    </location>
</feature>
<evidence type="ECO:0000256" key="4">
    <source>
        <dbReference type="ARBA" id="ARBA00022454"/>
    </source>
</evidence>
<protein>
    <submittedName>
        <fullName evidence="9">Uncharacterized protein</fullName>
    </submittedName>
</protein>
<evidence type="ECO:0000256" key="5">
    <source>
        <dbReference type="ARBA" id="ARBA00023054"/>
    </source>
</evidence>
<evidence type="ECO:0000256" key="7">
    <source>
        <dbReference type="ARBA" id="ARBA00023328"/>
    </source>
</evidence>
<sequence>MDNSQLSRTATSYTARLDRTLKTLQERVKEQEAALEKLRISTASIETEPSPDPKSHLLQLQALKAAYETLTPQEPWLPPADSPLPALLALRATDQCVKESQERTTQTDAELKETQKRLEKENADLSDANLIQTDLTGRISSLQAEIDERTQKSPGQVAKEMIRELKKKKTYYDSETGKLVKAFNKFIDEHLAPMLAAEELGGPIVGEILDVDEVMLEAGFSTQGKAKKAKANPDEAKRQRRIDEIWGARPEEDKRSKEPWDEKRAAATEMRELTEELLNSLVEADGTGPGAYVELRSETAAARFLVRSKVAQFHPRDARKLRLVDFGGNFND</sequence>
<keyword evidence="4" id="KW-0158">Chromosome</keyword>
<dbReference type="AlphaFoldDB" id="A0A559M6B8"/>
<evidence type="ECO:0000256" key="1">
    <source>
        <dbReference type="ARBA" id="ARBA00004123"/>
    </source>
</evidence>
<dbReference type="PANTHER" id="PTHR14401:SF6">
    <property type="entry name" value="CENTROMERE PROTEIN K"/>
    <property type="match status" value="1"/>
</dbReference>